<name>A0A7T7I6N0_9ACTN</name>
<feature type="transmembrane region" description="Helical" evidence="2">
    <location>
        <begin position="33"/>
        <end position="52"/>
    </location>
</feature>
<dbReference type="InterPro" id="IPR016047">
    <property type="entry name" value="M23ase_b-sheet_dom"/>
</dbReference>
<feature type="domain" description="M23ase beta-sheet core" evidence="3">
    <location>
        <begin position="183"/>
        <end position="241"/>
    </location>
</feature>
<protein>
    <submittedName>
        <fullName evidence="4">Peptidoglycan DD-metalloendopeptidase family protein</fullName>
    </submittedName>
</protein>
<dbReference type="Gene3D" id="2.70.70.10">
    <property type="entry name" value="Glucose Permease (Domain IIA)"/>
    <property type="match status" value="1"/>
</dbReference>
<keyword evidence="2" id="KW-1133">Transmembrane helix</keyword>
<keyword evidence="5" id="KW-1185">Reference proteome</keyword>
<dbReference type="KEGG" id="slf:JEQ17_22210"/>
<dbReference type="PANTHER" id="PTHR21666">
    <property type="entry name" value="PEPTIDASE-RELATED"/>
    <property type="match status" value="1"/>
</dbReference>
<proteinExistence type="predicted"/>
<evidence type="ECO:0000256" key="2">
    <source>
        <dbReference type="SAM" id="Phobius"/>
    </source>
</evidence>
<dbReference type="EMBL" id="CP066831">
    <property type="protein sequence ID" value="QQM41891.1"/>
    <property type="molecule type" value="Genomic_DNA"/>
</dbReference>
<dbReference type="AlphaFoldDB" id="A0A7T7I6N0"/>
<dbReference type="CDD" id="cd12797">
    <property type="entry name" value="M23_peptidase"/>
    <property type="match status" value="1"/>
</dbReference>
<accession>A0A7T7I6N0</accession>
<reference evidence="4 5" key="1">
    <citation type="submission" date="2020-12" db="EMBL/GenBank/DDBJ databases">
        <title>A novel species.</title>
        <authorList>
            <person name="Li K."/>
        </authorList>
    </citation>
    <scope>NUCLEOTIDE SEQUENCE [LARGE SCALE GENOMIC DNA]</scope>
    <source>
        <strain evidence="4 5">ZYC-3</strain>
    </source>
</reference>
<keyword evidence="2" id="KW-0812">Transmembrane</keyword>
<evidence type="ECO:0000256" key="1">
    <source>
        <dbReference type="SAM" id="MobiDB-lite"/>
    </source>
</evidence>
<evidence type="ECO:0000259" key="3">
    <source>
        <dbReference type="Pfam" id="PF01551"/>
    </source>
</evidence>
<gene>
    <name evidence="4" type="ORF">JEQ17_22210</name>
</gene>
<dbReference type="GO" id="GO:0004222">
    <property type="term" value="F:metalloendopeptidase activity"/>
    <property type="evidence" value="ECO:0007669"/>
    <property type="project" value="TreeGrafter"/>
</dbReference>
<dbReference type="SUPFAM" id="SSF51261">
    <property type="entry name" value="Duplicated hybrid motif"/>
    <property type="match status" value="1"/>
</dbReference>
<keyword evidence="2" id="KW-0472">Membrane</keyword>
<sequence length="297" mass="32334">MSVRKTAMILYRVLLPTGFALVLWDVFLPGYPFGSGWALLPLLVTFPLWMFVSRTGPRREVLDHPPVEVEPPVRGRWSAMNSPATKVPSHGTHAYGQTYAIDIVAEPAASENSRPAFAKLWPVVRRSRAFPAYDEPLFAVADATVVHASDWMRDHLSRNSLPAVAYLLLVEGMVRGLGGAPWITGNRIVLDLGDGVFAMYAHVRRGSLTIRPGDRVRAGQRIARCGNSGNSTEPHVHFQLMDGPDLDAARGIPFTWSEIGVPANKETFTAAPQRGAGNGATGHDEPADEVPPSQRSA</sequence>
<dbReference type="RefSeq" id="WP_200396854.1">
    <property type="nucleotide sequence ID" value="NZ_CP066831.1"/>
</dbReference>
<dbReference type="PANTHER" id="PTHR21666:SF270">
    <property type="entry name" value="MUREIN HYDROLASE ACTIVATOR ENVC"/>
    <property type="match status" value="1"/>
</dbReference>
<organism evidence="4 5">
    <name type="scientific">Streptomyces liliifuscus</name>
    <dbReference type="NCBI Taxonomy" id="2797636"/>
    <lineage>
        <taxon>Bacteria</taxon>
        <taxon>Bacillati</taxon>
        <taxon>Actinomycetota</taxon>
        <taxon>Actinomycetes</taxon>
        <taxon>Kitasatosporales</taxon>
        <taxon>Streptomycetaceae</taxon>
        <taxon>Streptomyces</taxon>
    </lineage>
</organism>
<dbReference type="Pfam" id="PF01551">
    <property type="entry name" value="Peptidase_M23"/>
    <property type="match status" value="1"/>
</dbReference>
<evidence type="ECO:0000313" key="4">
    <source>
        <dbReference type="EMBL" id="QQM41891.1"/>
    </source>
</evidence>
<evidence type="ECO:0000313" key="5">
    <source>
        <dbReference type="Proteomes" id="UP000595636"/>
    </source>
</evidence>
<dbReference type="InterPro" id="IPR011055">
    <property type="entry name" value="Dup_hybrid_motif"/>
</dbReference>
<dbReference type="Proteomes" id="UP000595636">
    <property type="component" value="Chromosome"/>
</dbReference>
<feature type="region of interest" description="Disordered" evidence="1">
    <location>
        <begin position="267"/>
        <end position="297"/>
    </location>
</feature>
<feature type="transmembrane region" description="Helical" evidence="2">
    <location>
        <begin position="9"/>
        <end position="27"/>
    </location>
</feature>
<dbReference type="InterPro" id="IPR050570">
    <property type="entry name" value="Cell_wall_metabolism_enzyme"/>
</dbReference>